<protein>
    <recommendedName>
        <fullName evidence="5">Glycosyltransferase</fullName>
        <ecNumber evidence="5">2.4.1.-</ecNumber>
    </recommendedName>
</protein>
<dbReference type="GO" id="GO:0080043">
    <property type="term" value="F:quercetin 3-O-glucosyltransferase activity"/>
    <property type="evidence" value="ECO:0007669"/>
    <property type="project" value="TreeGrafter"/>
</dbReference>
<organism evidence="6 7">
    <name type="scientific">Crotalaria pallida</name>
    <name type="common">Smooth rattlebox</name>
    <name type="synonym">Crotalaria striata</name>
    <dbReference type="NCBI Taxonomy" id="3830"/>
    <lineage>
        <taxon>Eukaryota</taxon>
        <taxon>Viridiplantae</taxon>
        <taxon>Streptophyta</taxon>
        <taxon>Embryophyta</taxon>
        <taxon>Tracheophyta</taxon>
        <taxon>Spermatophyta</taxon>
        <taxon>Magnoliopsida</taxon>
        <taxon>eudicotyledons</taxon>
        <taxon>Gunneridae</taxon>
        <taxon>Pentapetalae</taxon>
        <taxon>rosids</taxon>
        <taxon>fabids</taxon>
        <taxon>Fabales</taxon>
        <taxon>Fabaceae</taxon>
        <taxon>Papilionoideae</taxon>
        <taxon>50 kb inversion clade</taxon>
        <taxon>genistoids sensu lato</taxon>
        <taxon>core genistoids</taxon>
        <taxon>Crotalarieae</taxon>
        <taxon>Crotalaria</taxon>
    </lineage>
</organism>
<evidence type="ECO:0000256" key="3">
    <source>
        <dbReference type="ARBA" id="ARBA00022679"/>
    </source>
</evidence>
<evidence type="ECO:0000256" key="5">
    <source>
        <dbReference type="RuleBase" id="RU362057"/>
    </source>
</evidence>
<dbReference type="CDD" id="cd03784">
    <property type="entry name" value="GT1_Gtf-like"/>
    <property type="match status" value="1"/>
</dbReference>
<gene>
    <name evidence="6" type="ORF">RIF29_33785</name>
</gene>
<dbReference type="Pfam" id="PF00201">
    <property type="entry name" value="UDPGT"/>
    <property type="match status" value="1"/>
</dbReference>
<dbReference type="PROSITE" id="PS00375">
    <property type="entry name" value="UDPGT"/>
    <property type="match status" value="1"/>
</dbReference>
<proteinExistence type="inferred from homology"/>
<keyword evidence="7" id="KW-1185">Reference proteome</keyword>
<dbReference type="PANTHER" id="PTHR11926">
    <property type="entry name" value="GLUCOSYL/GLUCURONOSYL TRANSFERASES"/>
    <property type="match status" value="1"/>
</dbReference>
<dbReference type="AlphaFoldDB" id="A0AAN9HQW8"/>
<dbReference type="FunFam" id="3.40.50.2000:FF:000101">
    <property type="entry name" value="Glycosyltransferase"/>
    <property type="match status" value="1"/>
</dbReference>
<dbReference type="Proteomes" id="UP001372338">
    <property type="component" value="Unassembled WGS sequence"/>
</dbReference>
<dbReference type="SUPFAM" id="SSF53756">
    <property type="entry name" value="UDP-Glycosyltransferase/glycogen phosphorylase"/>
    <property type="match status" value="1"/>
</dbReference>
<evidence type="ECO:0000256" key="2">
    <source>
        <dbReference type="ARBA" id="ARBA00022676"/>
    </source>
</evidence>
<dbReference type="FunFam" id="3.40.50.2000:FF:000019">
    <property type="entry name" value="Glycosyltransferase"/>
    <property type="match status" value="1"/>
</dbReference>
<dbReference type="Gene3D" id="3.40.50.2000">
    <property type="entry name" value="Glycogen Phosphorylase B"/>
    <property type="match status" value="2"/>
</dbReference>
<name>A0AAN9HQW8_CROPI</name>
<dbReference type="EC" id="2.4.1.-" evidence="5"/>
<dbReference type="PANTHER" id="PTHR11926:SF1264">
    <property type="entry name" value="GLYCOSYLTRANSFERASE-RELATED"/>
    <property type="match status" value="1"/>
</dbReference>
<sequence>MTEDEKVKVLMVSLPLQGHINPMLKLAKRLISKGVHVTIATTEYARHRIEQDPQNSEIKFEFFSDGLAGDFDRSNNEALINSLKVEGSKNLSTLITNLTKVHNYSCVIVNPFVPFAIEVAVDQGIPCALLWIQACALYSIYYRYFKNIDFFPDLKDPNEKVQLPCLPKLEVRDLPSLILPSSPHYFWLLMKEFVQALDKVKWVLGTSFYEIEEEIVNSMASLTPIYPIGPLVSPFMLGKKETNVASVDMWNAEDSCIEWLDSKPPSSVIYVSFGSITVLSQKQKNNIATALKNSNISFLWVVRPRDIGGSQEDGAELPLEFFEKTKGRGLVVRWCQQEKVLIHPAVACFISHCGWNSTLETVVAGVPVIGYPDWTDQRTNAMLIEHVFQNGVKVNFEEDGVASAEEIERCINKIMEGPRAIEIRKRAMEMKDAANKALLEGSTSDKNINLFISDLIAKKTTKA</sequence>
<dbReference type="EMBL" id="JAYWIO010000007">
    <property type="protein sequence ID" value="KAK7250971.1"/>
    <property type="molecule type" value="Genomic_DNA"/>
</dbReference>
<reference evidence="6 7" key="1">
    <citation type="submission" date="2024-01" db="EMBL/GenBank/DDBJ databases">
        <title>The genomes of 5 underutilized Papilionoideae crops provide insights into root nodulation and disease resistanc.</title>
        <authorList>
            <person name="Yuan L."/>
        </authorList>
    </citation>
    <scope>NUCLEOTIDE SEQUENCE [LARGE SCALE GENOMIC DNA]</scope>
    <source>
        <strain evidence="6">ZHUSHIDOU_FW_LH</strain>
        <tissue evidence="6">Leaf</tissue>
    </source>
</reference>
<dbReference type="GO" id="GO:0010294">
    <property type="term" value="F:abscisic acid glucosyltransferase activity"/>
    <property type="evidence" value="ECO:0007669"/>
    <property type="project" value="TreeGrafter"/>
</dbReference>
<dbReference type="GO" id="GO:0080044">
    <property type="term" value="F:quercetin 7-O-glucosyltransferase activity"/>
    <property type="evidence" value="ECO:0007669"/>
    <property type="project" value="TreeGrafter"/>
</dbReference>
<accession>A0AAN9HQW8</accession>
<comment type="similarity">
    <text evidence="1 4">Belongs to the UDP-glycosyltransferase family.</text>
</comment>
<evidence type="ECO:0000313" key="6">
    <source>
        <dbReference type="EMBL" id="KAK7250971.1"/>
    </source>
</evidence>
<evidence type="ECO:0000256" key="4">
    <source>
        <dbReference type="RuleBase" id="RU003718"/>
    </source>
</evidence>
<dbReference type="InterPro" id="IPR035595">
    <property type="entry name" value="UDP_glycos_trans_CS"/>
</dbReference>
<evidence type="ECO:0000313" key="7">
    <source>
        <dbReference type="Proteomes" id="UP001372338"/>
    </source>
</evidence>
<comment type="caution">
    <text evidence="6">The sequence shown here is derived from an EMBL/GenBank/DDBJ whole genome shotgun (WGS) entry which is preliminary data.</text>
</comment>
<keyword evidence="3 4" id="KW-0808">Transferase</keyword>
<dbReference type="InterPro" id="IPR002213">
    <property type="entry name" value="UDP_glucos_trans"/>
</dbReference>
<evidence type="ECO:0000256" key="1">
    <source>
        <dbReference type="ARBA" id="ARBA00009995"/>
    </source>
</evidence>
<keyword evidence="2 4" id="KW-0328">Glycosyltransferase</keyword>